<gene>
    <name evidence="1" type="ORF">GCM10007422_05530</name>
    <name evidence="2" type="ORF">GGQ60_002093</name>
</gene>
<dbReference type="Gene3D" id="3.40.50.300">
    <property type="entry name" value="P-loop containing nucleotide triphosphate hydrolases"/>
    <property type="match status" value="1"/>
</dbReference>
<accession>A0A7W6P5J4</accession>
<comment type="caution">
    <text evidence="2">The sequence shown here is derived from an EMBL/GenBank/DDBJ whole genome shotgun (WGS) entry which is preliminary data.</text>
</comment>
<dbReference type="SUPFAM" id="SSF52540">
    <property type="entry name" value="P-loop containing nucleoside triphosphate hydrolases"/>
    <property type="match status" value="1"/>
</dbReference>
<evidence type="ECO:0000313" key="1">
    <source>
        <dbReference type="EMBL" id="GGG94957.1"/>
    </source>
</evidence>
<evidence type="ECO:0000313" key="2">
    <source>
        <dbReference type="EMBL" id="MBB4108112.1"/>
    </source>
</evidence>
<keyword evidence="2" id="KW-0808">Transferase</keyword>
<keyword evidence="2" id="KW-0418">Kinase</keyword>
<dbReference type="PANTHER" id="PTHR37816">
    <property type="entry name" value="YALI0E33011P"/>
    <property type="match status" value="1"/>
</dbReference>
<reference evidence="4" key="2">
    <citation type="journal article" date="2019" name="Int. J. Syst. Evol. Microbiol.">
        <title>The Global Catalogue of Microorganisms (GCM) 10K type strain sequencing project: providing services to taxonomists for standard genome sequencing and annotation.</title>
        <authorList>
            <consortium name="The Broad Institute Genomics Platform"/>
            <consortium name="The Broad Institute Genome Sequencing Center for Infectious Disease"/>
            <person name="Wu L."/>
            <person name="Ma J."/>
        </authorList>
    </citation>
    <scope>NUCLEOTIDE SEQUENCE [LARGE SCALE GENOMIC DNA]</scope>
    <source>
        <strain evidence="4">CGMCC 1.15287</strain>
    </source>
</reference>
<dbReference type="PANTHER" id="PTHR37816:SF2">
    <property type="entry name" value="DNA TOPOLOGY MODULATION PROTEIN FLAR-RELATED PROTEIN"/>
    <property type="match status" value="1"/>
</dbReference>
<dbReference type="EMBL" id="BMHZ01000001">
    <property type="protein sequence ID" value="GGG94957.1"/>
    <property type="molecule type" value="Genomic_DNA"/>
</dbReference>
<name>A0A7W6P5J4_9SPHI</name>
<dbReference type="InterPro" id="IPR052922">
    <property type="entry name" value="Cytidylate_Kinase-2"/>
</dbReference>
<dbReference type="AlphaFoldDB" id="A0A7W6P5J4"/>
<evidence type="ECO:0000313" key="3">
    <source>
        <dbReference type="Proteomes" id="UP000532273"/>
    </source>
</evidence>
<reference evidence="1" key="4">
    <citation type="submission" date="2024-05" db="EMBL/GenBank/DDBJ databases">
        <authorList>
            <person name="Sun Q."/>
            <person name="Zhou Y."/>
        </authorList>
    </citation>
    <scope>NUCLEOTIDE SEQUENCE</scope>
    <source>
        <strain evidence="1">CGMCC 1.15287</strain>
    </source>
</reference>
<proteinExistence type="predicted"/>
<evidence type="ECO:0000313" key="4">
    <source>
        <dbReference type="Proteomes" id="UP000642938"/>
    </source>
</evidence>
<dbReference type="RefSeq" id="WP_183763198.1">
    <property type="nucleotide sequence ID" value="NZ_BMHZ01000001.1"/>
</dbReference>
<dbReference type="NCBIfam" id="NF004861">
    <property type="entry name" value="PRK06217.1"/>
    <property type="match status" value="1"/>
</dbReference>
<dbReference type="EMBL" id="JACIEF010000002">
    <property type="protein sequence ID" value="MBB4108112.1"/>
    <property type="molecule type" value="Genomic_DNA"/>
</dbReference>
<dbReference type="Proteomes" id="UP000642938">
    <property type="component" value="Unassembled WGS sequence"/>
</dbReference>
<dbReference type="InterPro" id="IPR027417">
    <property type="entry name" value="P-loop_NTPase"/>
</dbReference>
<reference evidence="2 3" key="3">
    <citation type="submission" date="2020-08" db="EMBL/GenBank/DDBJ databases">
        <title>Genomic Encyclopedia of Type Strains, Phase IV (KMG-IV): sequencing the most valuable type-strain genomes for metagenomic binning, comparative biology and taxonomic classification.</title>
        <authorList>
            <person name="Goeker M."/>
        </authorList>
    </citation>
    <scope>NUCLEOTIDE SEQUENCE [LARGE SCALE GENOMIC DNA]</scope>
    <source>
        <strain evidence="2 3">DSM 100774</strain>
    </source>
</reference>
<keyword evidence="4" id="KW-1185">Reference proteome</keyword>
<sequence>MKIHIFGASGSGVTTLGRALATKLNIPYFDSDQYFWMPTDPPFTTKRNPNERNQMIKTVLTENDRWIFGGSSVSWGNDVFPDFDLIVFLWLPPEIRLNRLKNREFERYGSIIYNDPERIKKYHDFIEWAAQYDIDPIESGFTGRSLKVHEDWMKGLNKEILQIRGNFTVEERLKKIMDRL</sequence>
<protein>
    <submittedName>
        <fullName evidence="1 2">Adenylate kinase</fullName>
    </submittedName>
</protein>
<dbReference type="Proteomes" id="UP000532273">
    <property type="component" value="Unassembled WGS sequence"/>
</dbReference>
<reference evidence="1" key="1">
    <citation type="journal article" date="2014" name="Int. J. Syst. Evol. Microbiol.">
        <title>Complete genome of a new Firmicutes species belonging to the dominant human colonic microbiota ('Ruminococcus bicirculans') reveals two chromosomes and a selective capacity to utilize plant glucans.</title>
        <authorList>
            <consortium name="NISC Comparative Sequencing Program"/>
            <person name="Wegmann U."/>
            <person name="Louis P."/>
            <person name="Goesmann A."/>
            <person name="Henrissat B."/>
            <person name="Duncan S.H."/>
            <person name="Flint H.J."/>
        </authorList>
    </citation>
    <scope>NUCLEOTIDE SEQUENCE</scope>
    <source>
        <strain evidence="1">CGMCC 1.15287</strain>
    </source>
</reference>
<dbReference type="GO" id="GO:0016301">
    <property type="term" value="F:kinase activity"/>
    <property type="evidence" value="ECO:0007669"/>
    <property type="project" value="UniProtKB-KW"/>
</dbReference>
<organism evidence="2 3">
    <name type="scientific">Pedobacter zeae</name>
    <dbReference type="NCBI Taxonomy" id="1737356"/>
    <lineage>
        <taxon>Bacteria</taxon>
        <taxon>Pseudomonadati</taxon>
        <taxon>Bacteroidota</taxon>
        <taxon>Sphingobacteriia</taxon>
        <taxon>Sphingobacteriales</taxon>
        <taxon>Sphingobacteriaceae</taxon>
        <taxon>Pedobacter</taxon>
    </lineage>
</organism>